<protein>
    <recommendedName>
        <fullName evidence="2">DUF6533 domain-containing protein</fullName>
    </recommendedName>
</protein>
<feature type="transmembrane region" description="Helical" evidence="1">
    <location>
        <begin position="94"/>
        <end position="115"/>
    </location>
</feature>
<feature type="transmembrane region" description="Helical" evidence="1">
    <location>
        <begin position="180"/>
        <end position="202"/>
    </location>
</feature>
<feature type="transmembrane region" description="Helical" evidence="1">
    <location>
        <begin position="127"/>
        <end position="150"/>
    </location>
</feature>
<feature type="transmembrane region" description="Helical" evidence="1">
    <location>
        <begin position="55"/>
        <end position="74"/>
    </location>
</feature>
<evidence type="ECO:0000256" key="1">
    <source>
        <dbReference type="SAM" id="Phobius"/>
    </source>
</evidence>
<organism evidence="3 4">
    <name type="scientific">Suillus luteus UH-Slu-Lm8-n1</name>
    <dbReference type="NCBI Taxonomy" id="930992"/>
    <lineage>
        <taxon>Eukaryota</taxon>
        <taxon>Fungi</taxon>
        <taxon>Dikarya</taxon>
        <taxon>Basidiomycota</taxon>
        <taxon>Agaricomycotina</taxon>
        <taxon>Agaricomycetes</taxon>
        <taxon>Agaricomycetidae</taxon>
        <taxon>Boletales</taxon>
        <taxon>Suillineae</taxon>
        <taxon>Suillaceae</taxon>
        <taxon>Suillus</taxon>
    </lineage>
</organism>
<reference evidence="3 4" key="1">
    <citation type="submission" date="2014-04" db="EMBL/GenBank/DDBJ databases">
        <authorList>
            <consortium name="DOE Joint Genome Institute"/>
            <person name="Kuo A."/>
            <person name="Ruytinx J."/>
            <person name="Rineau F."/>
            <person name="Colpaert J."/>
            <person name="Kohler A."/>
            <person name="Nagy L.G."/>
            <person name="Floudas D."/>
            <person name="Copeland A."/>
            <person name="Barry K.W."/>
            <person name="Cichocki N."/>
            <person name="Veneault-Fourrey C."/>
            <person name="LaButti K."/>
            <person name="Lindquist E.A."/>
            <person name="Lipzen A."/>
            <person name="Lundell T."/>
            <person name="Morin E."/>
            <person name="Murat C."/>
            <person name="Sun H."/>
            <person name="Tunlid A."/>
            <person name="Henrissat B."/>
            <person name="Grigoriev I.V."/>
            <person name="Hibbett D.S."/>
            <person name="Martin F."/>
            <person name="Nordberg H.P."/>
            <person name="Cantor M.N."/>
            <person name="Hua S.X."/>
        </authorList>
    </citation>
    <scope>NUCLEOTIDE SEQUENCE [LARGE SCALE GENOMIC DNA]</scope>
    <source>
        <strain evidence="3 4">UH-Slu-Lm8-n1</strain>
    </source>
</reference>
<reference evidence="4" key="2">
    <citation type="submission" date="2015-01" db="EMBL/GenBank/DDBJ databases">
        <title>Evolutionary Origins and Diversification of the Mycorrhizal Mutualists.</title>
        <authorList>
            <consortium name="DOE Joint Genome Institute"/>
            <consortium name="Mycorrhizal Genomics Consortium"/>
            <person name="Kohler A."/>
            <person name="Kuo A."/>
            <person name="Nagy L.G."/>
            <person name="Floudas D."/>
            <person name="Copeland A."/>
            <person name="Barry K.W."/>
            <person name="Cichocki N."/>
            <person name="Veneault-Fourrey C."/>
            <person name="LaButti K."/>
            <person name="Lindquist E.A."/>
            <person name="Lipzen A."/>
            <person name="Lundell T."/>
            <person name="Morin E."/>
            <person name="Murat C."/>
            <person name="Riley R."/>
            <person name="Ohm R."/>
            <person name="Sun H."/>
            <person name="Tunlid A."/>
            <person name="Henrissat B."/>
            <person name="Grigoriev I.V."/>
            <person name="Hibbett D.S."/>
            <person name="Martin F."/>
        </authorList>
    </citation>
    <scope>NUCLEOTIDE SEQUENCE [LARGE SCALE GENOMIC DNA]</scope>
    <source>
        <strain evidence="4">UH-Slu-Lm8-n1</strain>
    </source>
</reference>
<dbReference type="OrthoDB" id="3251775at2759"/>
<accession>A0A0D0BLV6</accession>
<dbReference type="Pfam" id="PF20151">
    <property type="entry name" value="DUF6533"/>
    <property type="match status" value="1"/>
</dbReference>
<evidence type="ECO:0000259" key="2">
    <source>
        <dbReference type="Pfam" id="PF20151"/>
    </source>
</evidence>
<keyword evidence="1" id="KW-1133">Transmembrane helix</keyword>
<keyword evidence="1" id="KW-0812">Transmembrane</keyword>
<dbReference type="AlphaFoldDB" id="A0A0D0BLV6"/>
<keyword evidence="4" id="KW-1185">Reference proteome</keyword>
<dbReference type="EMBL" id="KN835154">
    <property type="protein sequence ID" value="KIK46862.1"/>
    <property type="molecule type" value="Genomic_DNA"/>
</dbReference>
<evidence type="ECO:0000313" key="3">
    <source>
        <dbReference type="EMBL" id="KIK46862.1"/>
    </source>
</evidence>
<dbReference type="InterPro" id="IPR045340">
    <property type="entry name" value="DUF6533"/>
</dbReference>
<keyword evidence="1" id="KW-0472">Membrane</keyword>
<gene>
    <name evidence="3" type="ORF">CY34DRAFT_75259</name>
</gene>
<sequence length="325" mass="37181">MGDLVLTFTPTELQNLRACQYLNNSAEQVLLWDHFLTVHDEVELVWRAQLSFPKLLFLFNRYVVPTCLIILTYATSGFSDDILSDSVCIIPYPTVSQCLYELSVSILTQTVLILLRLWVLWDRKTRLVLATLPLFLVTQITAIVCTTYVVSSMMRESSYALMVFEPYLHSCMLTEKVNFAILWTPGVIVFELMIFIMTWWNALDRPLPQHAKMAKVMYRDGSIYFFVRLRLLNLVLSIVSPVSLLAPSRHFIWSACNVTLTRLIMNLRRAAAEAEEGFFADAYIHPRSWPLLPRQGSCVSETYELQGKGPETCARLSPSVTSITM</sequence>
<feature type="domain" description="DUF6533" evidence="2">
    <location>
        <begin position="22"/>
        <end position="65"/>
    </location>
</feature>
<dbReference type="InParanoid" id="A0A0D0BLV6"/>
<name>A0A0D0BLV6_9AGAM</name>
<evidence type="ECO:0000313" key="4">
    <source>
        <dbReference type="Proteomes" id="UP000054485"/>
    </source>
</evidence>
<dbReference type="Proteomes" id="UP000054485">
    <property type="component" value="Unassembled WGS sequence"/>
</dbReference>
<feature type="transmembrane region" description="Helical" evidence="1">
    <location>
        <begin position="223"/>
        <end position="246"/>
    </location>
</feature>
<proteinExistence type="predicted"/>
<dbReference type="HOGENOM" id="CLU_035509_1_3_1"/>